<evidence type="ECO:0000256" key="3">
    <source>
        <dbReference type="ARBA" id="ARBA00022679"/>
    </source>
</evidence>
<dbReference type="InterPro" id="IPR001173">
    <property type="entry name" value="Glyco_trans_2-like"/>
</dbReference>
<dbReference type="EMBL" id="PCWA01000030">
    <property type="protein sequence ID" value="PIQ89657.1"/>
    <property type="molecule type" value="Genomic_DNA"/>
</dbReference>
<comment type="similarity">
    <text evidence="1">Belongs to the glycosyltransferase 2 family.</text>
</comment>
<evidence type="ECO:0000313" key="5">
    <source>
        <dbReference type="EMBL" id="PIQ89657.1"/>
    </source>
</evidence>
<dbReference type="AlphaFoldDB" id="A0A2H0LZ46"/>
<dbReference type="Proteomes" id="UP000229641">
    <property type="component" value="Unassembled WGS sequence"/>
</dbReference>
<protein>
    <recommendedName>
        <fullName evidence="4">Glycosyltransferase 2-like domain-containing protein</fullName>
    </recommendedName>
</protein>
<comment type="caution">
    <text evidence="5">The sequence shown here is derived from an EMBL/GenBank/DDBJ whole genome shotgun (WGS) entry which is preliminary data.</text>
</comment>
<reference evidence="5 6" key="1">
    <citation type="submission" date="2017-09" db="EMBL/GenBank/DDBJ databases">
        <title>Depth-based differentiation of microbial function through sediment-hosted aquifers and enrichment of novel symbionts in the deep terrestrial subsurface.</title>
        <authorList>
            <person name="Probst A.J."/>
            <person name="Ladd B."/>
            <person name="Jarett J.K."/>
            <person name="Geller-Mcgrath D.E."/>
            <person name="Sieber C.M."/>
            <person name="Emerson J.B."/>
            <person name="Anantharaman K."/>
            <person name="Thomas B.C."/>
            <person name="Malmstrom R."/>
            <person name="Stieglmeier M."/>
            <person name="Klingl A."/>
            <person name="Woyke T."/>
            <person name="Ryan C.M."/>
            <person name="Banfield J.F."/>
        </authorList>
    </citation>
    <scope>NUCLEOTIDE SEQUENCE [LARGE SCALE GENOMIC DNA]</scope>
    <source>
        <strain evidence="5">CG11_big_fil_rev_8_21_14_0_20_42_13</strain>
    </source>
</reference>
<name>A0A2H0LZ46_9BACT</name>
<evidence type="ECO:0000313" key="6">
    <source>
        <dbReference type="Proteomes" id="UP000229641"/>
    </source>
</evidence>
<organism evidence="5 6">
    <name type="scientific">Candidatus Ghiorseimicrobium undicola</name>
    <dbReference type="NCBI Taxonomy" id="1974746"/>
    <lineage>
        <taxon>Bacteria</taxon>
        <taxon>Pseudomonadati</taxon>
        <taxon>Candidatus Omnitrophota</taxon>
        <taxon>Candidatus Ghiorseimicrobium</taxon>
    </lineage>
</organism>
<proteinExistence type="inferred from homology"/>
<sequence>MKLSIVIPVHNEEEGVLATVGGIIKELEAEKINHEIIIVDDNSSDSTPKITDDLSARCPNVKVVHRGPPNGFGRAIQEGLRNTSGDAVGIVMGDSSDDPKDIVGCFRKIEEGYDCVFGSRFLKGSIVKDYPLVKLLINRLANNFIRMLFLIKANDITNAFKLYRREVIRAVMPLQALYFNITVEIPLKALVRGFSYAQIPIRWYGRKSGVSKLGIRQMGRKYLFTVLYVWLEKLLLKDEVKRR</sequence>
<dbReference type="InterPro" id="IPR039528">
    <property type="entry name" value="DPM1-like"/>
</dbReference>
<feature type="domain" description="Glycosyltransferase 2-like" evidence="4">
    <location>
        <begin position="4"/>
        <end position="170"/>
    </location>
</feature>
<evidence type="ECO:0000256" key="2">
    <source>
        <dbReference type="ARBA" id="ARBA00022676"/>
    </source>
</evidence>
<accession>A0A2H0LZ46</accession>
<gene>
    <name evidence="5" type="ORF">COV72_02090</name>
</gene>
<evidence type="ECO:0000256" key="1">
    <source>
        <dbReference type="ARBA" id="ARBA00006739"/>
    </source>
</evidence>
<keyword evidence="3" id="KW-0808">Transferase</keyword>
<evidence type="ECO:0000259" key="4">
    <source>
        <dbReference type="Pfam" id="PF00535"/>
    </source>
</evidence>
<dbReference type="PANTHER" id="PTHR43398:SF1">
    <property type="entry name" value="DOLICHOL-PHOSPHATE MANNOSYLTRANSFERASE SUBUNIT 1"/>
    <property type="match status" value="1"/>
</dbReference>
<dbReference type="InterPro" id="IPR029044">
    <property type="entry name" value="Nucleotide-diphossugar_trans"/>
</dbReference>
<dbReference type="GO" id="GO:0004582">
    <property type="term" value="F:dolichyl-phosphate beta-D-mannosyltransferase activity"/>
    <property type="evidence" value="ECO:0007669"/>
    <property type="project" value="InterPro"/>
</dbReference>
<dbReference type="SUPFAM" id="SSF53448">
    <property type="entry name" value="Nucleotide-diphospho-sugar transferases"/>
    <property type="match status" value="1"/>
</dbReference>
<dbReference type="PANTHER" id="PTHR43398">
    <property type="entry name" value="DOLICHOL-PHOSPHATE MANNOSYLTRANSFERASE SUBUNIT 1"/>
    <property type="match status" value="1"/>
</dbReference>
<dbReference type="Pfam" id="PF00535">
    <property type="entry name" value="Glycos_transf_2"/>
    <property type="match status" value="1"/>
</dbReference>
<keyword evidence="2" id="KW-0328">Glycosyltransferase</keyword>
<dbReference type="Gene3D" id="3.90.550.10">
    <property type="entry name" value="Spore Coat Polysaccharide Biosynthesis Protein SpsA, Chain A"/>
    <property type="match status" value="1"/>
</dbReference>